<evidence type="ECO:0000313" key="1">
    <source>
        <dbReference type="EMBL" id="QHT85396.1"/>
    </source>
</evidence>
<proteinExistence type="predicted"/>
<reference evidence="1" key="1">
    <citation type="journal article" date="2020" name="Nature">
        <title>Giant virus diversity and host interactions through global metagenomics.</title>
        <authorList>
            <person name="Schulz F."/>
            <person name="Roux S."/>
            <person name="Paez-Espino D."/>
            <person name="Jungbluth S."/>
            <person name="Walsh D.A."/>
            <person name="Denef V.J."/>
            <person name="McMahon K.D."/>
            <person name="Konstantinidis K.T."/>
            <person name="Eloe-Fadrosh E.A."/>
            <person name="Kyrpides N.C."/>
            <person name="Woyke T."/>
        </authorList>
    </citation>
    <scope>NUCLEOTIDE SEQUENCE</scope>
    <source>
        <strain evidence="1">GVMAG-M-3300023184-17</strain>
    </source>
</reference>
<organism evidence="1">
    <name type="scientific">viral metagenome</name>
    <dbReference type="NCBI Taxonomy" id="1070528"/>
    <lineage>
        <taxon>unclassified sequences</taxon>
        <taxon>metagenomes</taxon>
        <taxon>organismal metagenomes</taxon>
    </lineage>
</organism>
<dbReference type="AlphaFoldDB" id="A0A6C0HYY9"/>
<accession>A0A6C0HYY9</accession>
<sequence>MPRVPEGITPEMLQEFQAEIRRLVELGRPPR</sequence>
<protein>
    <submittedName>
        <fullName evidence="1">Uncharacterized protein</fullName>
    </submittedName>
</protein>
<dbReference type="EMBL" id="MN740041">
    <property type="protein sequence ID" value="QHT85396.1"/>
    <property type="molecule type" value="Genomic_DNA"/>
</dbReference>
<name>A0A6C0HYY9_9ZZZZ</name>